<accession>A0A917AZY9</accession>
<evidence type="ECO:0000256" key="7">
    <source>
        <dbReference type="ARBA" id="ARBA00049442"/>
    </source>
</evidence>
<feature type="binding site" evidence="8">
    <location>
        <position position="101"/>
    </location>
    <ligand>
        <name>shikimate</name>
        <dbReference type="ChEBI" id="CHEBI:36208"/>
    </ligand>
</feature>
<name>A0A917AZY9_HALAA</name>
<dbReference type="InterPro" id="IPR013708">
    <property type="entry name" value="Shikimate_DH-bd_N"/>
</dbReference>
<dbReference type="InterPro" id="IPR041121">
    <property type="entry name" value="SDH_C"/>
</dbReference>
<feature type="binding site" evidence="8">
    <location>
        <position position="61"/>
    </location>
    <ligand>
        <name>shikimate</name>
        <dbReference type="ChEBI" id="CHEBI:36208"/>
    </ligand>
</feature>
<dbReference type="NCBIfam" id="TIGR00507">
    <property type="entry name" value="aroE"/>
    <property type="match status" value="1"/>
</dbReference>
<evidence type="ECO:0000313" key="12">
    <source>
        <dbReference type="EMBL" id="GGF07419.1"/>
    </source>
</evidence>
<dbReference type="Proteomes" id="UP000660110">
    <property type="component" value="Unassembled WGS sequence"/>
</dbReference>
<feature type="domain" description="SDH C-terminal" evidence="11">
    <location>
        <begin position="242"/>
        <end position="269"/>
    </location>
</feature>
<evidence type="ECO:0000256" key="8">
    <source>
        <dbReference type="HAMAP-Rule" id="MF_00222"/>
    </source>
</evidence>
<dbReference type="GO" id="GO:0005829">
    <property type="term" value="C:cytosol"/>
    <property type="evidence" value="ECO:0007669"/>
    <property type="project" value="TreeGrafter"/>
</dbReference>
<dbReference type="GO" id="GO:0019632">
    <property type="term" value="P:shikimate metabolic process"/>
    <property type="evidence" value="ECO:0007669"/>
    <property type="project" value="InterPro"/>
</dbReference>
<keyword evidence="5 8" id="KW-0560">Oxidoreductase</keyword>
<dbReference type="SUPFAM" id="SSF51735">
    <property type="entry name" value="NAD(P)-binding Rossmann-fold domains"/>
    <property type="match status" value="1"/>
</dbReference>
<feature type="binding site" evidence="8">
    <location>
        <position position="242"/>
    </location>
    <ligand>
        <name>NADP(+)</name>
        <dbReference type="ChEBI" id="CHEBI:58349"/>
    </ligand>
</feature>
<dbReference type="Pfam" id="PF18317">
    <property type="entry name" value="SDH_C"/>
    <property type="match status" value="1"/>
</dbReference>
<dbReference type="AlphaFoldDB" id="A0A917AZY9"/>
<dbReference type="InterPro" id="IPR036291">
    <property type="entry name" value="NAD(P)-bd_dom_sf"/>
</dbReference>
<dbReference type="EC" id="1.1.1.25" evidence="2 8"/>
<dbReference type="GO" id="GO:0009423">
    <property type="term" value="P:chorismate biosynthetic process"/>
    <property type="evidence" value="ECO:0007669"/>
    <property type="project" value="UniProtKB-UniRule"/>
</dbReference>
<feature type="domain" description="Shikimate dehydrogenase substrate binding N-terminal" evidence="10">
    <location>
        <begin position="6"/>
        <end position="88"/>
    </location>
</feature>
<dbReference type="EMBL" id="BMEL01000001">
    <property type="protein sequence ID" value="GGF07419.1"/>
    <property type="molecule type" value="Genomic_DNA"/>
</dbReference>
<keyword evidence="3 8" id="KW-0028">Amino-acid biosynthesis</keyword>
<dbReference type="SUPFAM" id="SSF53223">
    <property type="entry name" value="Aminoacid dehydrogenase-like, N-terminal domain"/>
    <property type="match status" value="1"/>
</dbReference>
<comment type="function">
    <text evidence="8">Involved in the biosynthesis of the chorismate, which leads to the biosynthesis of aromatic amino acids. Catalyzes the reversible NADPH linked reduction of 3-dehydroshikimate (DHSA) to yield shikimate (SA).</text>
</comment>
<dbReference type="GO" id="GO:0008652">
    <property type="term" value="P:amino acid biosynthetic process"/>
    <property type="evidence" value="ECO:0007669"/>
    <property type="project" value="UniProtKB-KW"/>
</dbReference>
<evidence type="ECO:0000259" key="11">
    <source>
        <dbReference type="Pfam" id="PF18317"/>
    </source>
</evidence>
<keyword evidence="6 8" id="KW-0057">Aromatic amino acid biosynthesis</keyword>
<feature type="binding site" evidence="8">
    <location>
        <begin position="151"/>
        <end position="156"/>
    </location>
    <ligand>
        <name>NADP(+)</name>
        <dbReference type="ChEBI" id="CHEBI:58349"/>
    </ligand>
</feature>
<dbReference type="Gene3D" id="3.40.50.720">
    <property type="entry name" value="NAD(P)-binding Rossmann-like Domain"/>
    <property type="match status" value="1"/>
</dbReference>
<gene>
    <name evidence="8 12" type="primary">aroE</name>
    <name evidence="12" type="ORF">GCM10010954_02300</name>
</gene>
<dbReference type="InterPro" id="IPR006151">
    <property type="entry name" value="Shikm_DH/Glu-tRNA_Rdtase"/>
</dbReference>
<evidence type="ECO:0000256" key="6">
    <source>
        <dbReference type="ARBA" id="ARBA00023141"/>
    </source>
</evidence>
<dbReference type="InterPro" id="IPR022893">
    <property type="entry name" value="Shikimate_DH_fam"/>
</dbReference>
<comment type="catalytic activity">
    <reaction evidence="7 8">
        <text>shikimate + NADP(+) = 3-dehydroshikimate + NADPH + H(+)</text>
        <dbReference type="Rhea" id="RHEA:17737"/>
        <dbReference type="ChEBI" id="CHEBI:15378"/>
        <dbReference type="ChEBI" id="CHEBI:16630"/>
        <dbReference type="ChEBI" id="CHEBI:36208"/>
        <dbReference type="ChEBI" id="CHEBI:57783"/>
        <dbReference type="ChEBI" id="CHEBI:58349"/>
        <dbReference type="EC" id="1.1.1.25"/>
    </reaction>
</comment>
<dbReference type="GO" id="GO:0050661">
    <property type="term" value="F:NADP binding"/>
    <property type="evidence" value="ECO:0007669"/>
    <property type="project" value="InterPro"/>
</dbReference>
<dbReference type="GO" id="GO:0004764">
    <property type="term" value="F:shikimate 3-dehydrogenase (NADP+) activity"/>
    <property type="evidence" value="ECO:0007669"/>
    <property type="project" value="UniProtKB-UniRule"/>
</dbReference>
<dbReference type="Pfam" id="PF01488">
    <property type="entry name" value="Shikimate_DH"/>
    <property type="match status" value="1"/>
</dbReference>
<comment type="similarity">
    <text evidence="8">Belongs to the shikimate dehydrogenase family.</text>
</comment>
<evidence type="ECO:0000259" key="9">
    <source>
        <dbReference type="Pfam" id="PF01488"/>
    </source>
</evidence>
<feature type="binding site" evidence="8">
    <location>
        <position position="219"/>
    </location>
    <ligand>
        <name>NADP(+)</name>
        <dbReference type="ChEBI" id="CHEBI:58349"/>
    </ligand>
</feature>
<dbReference type="RefSeq" id="WP_188375632.1">
    <property type="nucleotide sequence ID" value="NZ_BMEL01000001.1"/>
</dbReference>
<feature type="binding site" evidence="8">
    <location>
        <position position="86"/>
    </location>
    <ligand>
        <name>shikimate</name>
        <dbReference type="ChEBI" id="CHEBI:36208"/>
    </ligand>
</feature>
<feature type="binding site" evidence="8">
    <location>
        <position position="221"/>
    </location>
    <ligand>
        <name>shikimate</name>
        <dbReference type="ChEBI" id="CHEBI:36208"/>
    </ligand>
</feature>
<comment type="subunit">
    <text evidence="8">Homodimer.</text>
</comment>
<comment type="caution">
    <text evidence="12">The sequence shown here is derived from an EMBL/GenBank/DDBJ whole genome shotgun (WGS) entry which is preliminary data.</text>
</comment>
<reference evidence="12" key="2">
    <citation type="submission" date="2020-09" db="EMBL/GenBank/DDBJ databases">
        <authorList>
            <person name="Sun Q."/>
            <person name="Zhou Y."/>
        </authorList>
    </citation>
    <scope>NUCLEOTIDE SEQUENCE</scope>
    <source>
        <strain evidence="12">CGMCC 1.12153</strain>
    </source>
</reference>
<dbReference type="PANTHER" id="PTHR21089">
    <property type="entry name" value="SHIKIMATE DEHYDROGENASE"/>
    <property type="match status" value="1"/>
</dbReference>
<evidence type="ECO:0000256" key="2">
    <source>
        <dbReference type="ARBA" id="ARBA00012962"/>
    </source>
</evidence>
<keyword evidence="4 8" id="KW-0521">NADP</keyword>
<feature type="binding site" evidence="8">
    <location>
        <begin position="127"/>
        <end position="131"/>
    </location>
    <ligand>
        <name>NADP(+)</name>
        <dbReference type="ChEBI" id="CHEBI:58349"/>
    </ligand>
</feature>
<evidence type="ECO:0000259" key="10">
    <source>
        <dbReference type="Pfam" id="PF08501"/>
    </source>
</evidence>
<sequence length="278" mass="31437">MLRLGLIGYPIAHSLSPWIHTRLMKDQQMEGTYELFEIDPENFKTEIVELKAKNLDGFNVTVPYKERIIEYLDDIDEAARFLGAVNTVKVKDGKWIGYNTDGIGYVTSIENRYPDTLKETSKVLILGSGGAARGIYYSFLQRGVRRVDVANRTVAKADQMISELKGGDFSQPLSIEEAEHNIDNYDIVVQTSSVGMSPNDQQSIVSVSRNLRGALFSDIVYRPKMTVFLTQAQSMGADLHFGYEMLLHQAIYAFKIWTGTNPETENIMKDFERKLEGE</sequence>
<dbReference type="PANTHER" id="PTHR21089:SF1">
    <property type="entry name" value="BIFUNCTIONAL 3-DEHYDROQUINATE DEHYDRATASE_SHIKIMATE DEHYDROGENASE, CHLOROPLASTIC"/>
    <property type="match status" value="1"/>
</dbReference>
<proteinExistence type="inferred from homology"/>
<evidence type="ECO:0000256" key="3">
    <source>
        <dbReference type="ARBA" id="ARBA00022605"/>
    </source>
</evidence>
<dbReference type="GO" id="GO:0009073">
    <property type="term" value="P:aromatic amino acid family biosynthetic process"/>
    <property type="evidence" value="ECO:0007669"/>
    <property type="project" value="UniProtKB-KW"/>
</dbReference>
<feature type="binding site" evidence="8">
    <location>
        <position position="77"/>
    </location>
    <ligand>
        <name>NADP(+)</name>
        <dbReference type="ChEBI" id="CHEBI:58349"/>
    </ligand>
</feature>
<dbReference type="InterPro" id="IPR046346">
    <property type="entry name" value="Aminoacid_DH-like_N_sf"/>
</dbReference>
<dbReference type="Pfam" id="PF08501">
    <property type="entry name" value="Shikimate_dh_N"/>
    <property type="match status" value="1"/>
</dbReference>
<protein>
    <recommendedName>
        <fullName evidence="2 8">Shikimate dehydrogenase (NADP(+))</fullName>
        <shortName evidence="8">SDH</shortName>
        <ecNumber evidence="2 8">1.1.1.25</ecNumber>
    </recommendedName>
</protein>
<feature type="binding site" evidence="8">
    <location>
        <position position="249"/>
    </location>
    <ligand>
        <name>shikimate</name>
        <dbReference type="ChEBI" id="CHEBI:36208"/>
    </ligand>
</feature>
<keyword evidence="13" id="KW-1185">Reference proteome</keyword>
<evidence type="ECO:0000256" key="4">
    <source>
        <dbReference type="ARBA" id="ARBA00022857"/>
    </source>
</evidence>
<dbReference type="Gene3D" id="3.40.50.10860">
    <property type="entry name" value="Leucine Dehydrogenase, chain A, domain 1"/>
    <property type="match status" value="1"/>
</dbReference>
<reference evidence="12" key="1">
    <citation type="journal article" date="2014" name="Int. J. Syst. Evol. Microbiol.">
        <title>Complete genome sequence of Corynebacterium casei LMG S-19264T (=DSM 44701T), isolated from a smear-ripened cheese.</title>
        <authorList>
            <consortium name="US DOE Joint Genome Institute (JGI-PGF)"/>
            <person name="Walter F."/>
            <person name="Albersmeier A."/>
            <person name="Kalinowski J."/>
            <person name="Ruckert C."/>
        </authorList>
    </citation>
    <scope>NUCLEOTIDE SEQUENCE</scope>
    <source>
        <strain evidence="12">CGMCC 1.12153</strain>
    </source>
</reference>
<dbReference type="CDD" id="cd01065">
    <property type="entry name" value="NAD_bind_Shikimate_DH"/>
    <property type="match status" value="1"/>
</dbReference>
<comment type="pathway">
    <text evidence="1 8">Metabolic intermediate biosynthesis; chorismate biosynthesis; chorismate from D-erythrose 4-phosphate and phosphoenolpyruvate: step 4/7.</text>
</comment>
<feature type="domain" description="Quinate/shikimate 5-dehydrogenase/glutamyl-tRNA reductase" evidence="9">
    <location>
        <begin position="119"/>
        <end position="193"/>
    </location>
</feature>
<dbReference type="HAMAP" id="MF_00222">
    <property type="entry name" value="Shikimate_DH_AroE"/>
    <property type="match status" value="1"/>
</dbReference>
<dbReference type="InterPro" id="IPR011342">
    <property type="entry name" value="Shikimate_DH"/>
</dbReference>
<organism evidence="12 13">
    <name type="scientific">Halobacillus andaensis</name>
    <dbReference type="NCBI Taxonomy" id="1176239"/>
    <lineage>
        <taxon>Bacteria</taxon>
        <taxon>Bacillati</taxon>
        <taxon>Bacillota</taxon>
        <taxon>Bacilli</taxon>
        <taxon>Bacillales</taxon>
        <taxon>Bacillaceae</taxon>
        <taxon>Halobacillus</taxon>
    </lineage>
</organism>
<feature type="active site" description="Proton acceptor" evidence="8">
    <location>
        <position position="65"/>
    </location>
</feature>
<evidence type="ECO:0000256" key="1">
    <source>
        <dbReference type="ARBA" id="ARBA00004871"/>
    </source>
</evidence>
<evidence type="ECO:0000256" key="5">
    <source>
        <dbReference type="ARBA" id="ARBA00023002"/>
    </source>
</evidence>
<evidence type="ECO:0000313" key="13">
    <source>
        <dbReference type="Proteomes" id="UP000660110"/>
    </source>
</evidence>
<feature type="binding site" evidence="8">
    <location>
        <begin position="14"/>
        <end position="16"/>
    </location>
    <ligand>
        <name>shikimate</name>
        <dbReference type="ChEBI" id="CHEBI:36208"/>
    </ligand>
</feature>